<reference evidence="2" key="1">
    <citation type="submission" date="2020-08" db="EMBL/GenBank/DDBJ databases">
        <title>Plant Genome Project.</title>
        <authorList>
            <person name="Zhang R.-G."/>
        </authorList>
    </citation>
    <scope>NUCLEOTIDE SEQUENCE</scope>
    <source>
        <strain evidence="2">WSP0</strain>
        <tissue evidence="2">Leaf</tissue>
    </source>
</reference>
<protein>
    <submittedName>
        <fullName evidence="2">Uncharacterized protein</fullName>
    </submittedName>
</protein>
<dbReference type="AlphaFoldDB" id="A0AAV6HP29"/>
<gene>
    <name evidence="2" type="ORF">RHGRI_038719</name>
</gene>
<keyword evidence="1" id="KW-1133">Transmembrane helix</keyword>
<accession>A0AAV6HP29</accession>
<feature type="transmembrane region" description="Helical" evidence="1">
    <location>
        <begin position="60"/>
        <end position="82"/>
    </location>
</feature>
<keyword evidence="1" id="KW-0472">Membrane</keyword>
<name>A0AAV6HP29_9ERIC</name>
<organism evidence="2 3">
    <name type="scientific">Rhododendron griersonianum</name>
    <dbReference type="NCBI Taxonomy" id="479676"/>
    <lineage>
        <taxon>Eukaryota</taxon>
        <taxon>Viridiplantae</taxon>
        <taxon>Streptophyta</taxon>
        <taxon>Embryophyta</taxon>
        <taxon>Tracheophyta</taxon>
        <taxon>Spermatophyta</taxon>
        <taxon>Magnoliopsida</taxon>
        <taxon>eudicotyledons</taxon>
        <taxon>Gunneridae</taxon>
        <taxon>Pentapetalae</taxon>
        <taxon>asterids</taxon>
        <taxon>Ericales</taxon>
        <taxon>Ericaceae</taxon>
        <taxon>Ericoideae</taxon>
        <taxon>Rhodoreae</taxon>
        <taxon>Rhododendron</taxon>
    </lineage>
</organism>
<dbReference type="EMBL" id="JACTNZ010000036">
    <property type="protein sequence ID" value="KAG5512895.1"/>
    <property type="molecule type" value="Genomic_DNA"/>
</dbReference>
<dbReference type="Proteomes" id="UP000823749">
    <property type="component" value="Unassembled WGS sequence"/>
</dbReference>
<comment type="caution">
    <text evidence="2">The sequence shown here is derived from an EMBL/GenBank/DDBJ whole genome shotgun (WGS) entry which is preliminary data.</text>
</comment>
<sequence>MSESILSRGVAKGQSVAYLAHSRDDAETPSVASLVHFGILRLLLSLPSPRHFITSFDPPLFVLDGLLFSYYCLIGLSLHLSVQIFKKIMKPMLNTLAISLKNKGIISVSSKFQSGKNREQKPLVDLACQSDLLVEDFLRESRARLAACSAEEKRRARFRESLIENAGTLPLHNSDNTNAREASKGPCMTEGVRSLVDSTTRISSTDFDAPDNSAHLVRANQSGPIMLNSEKNDTSEGLIGEWLTESVLSLDDSTKRKSFPDFDAAENKAHLVRPYQSGPVVSLSENKNEGEALKKDLQQHCGGRSDAAAKSFRGKLLLLP</sequence>
<keyword evidence="3" id="KW-1185">Reference proteome</keyword>
<evidence type="ECO:0000313" key="2">
    <source>
        <dbReference type="EMBL" id="KAG5512895.1"/>
    </source>
</evidence>
<proteinExistence type="predicted"/>
<keyword evidence="1" id="KW-0812">Transmembrane</keyword>
<evidence type="ECO:0000256" key="1">
    <source>
        <dbReference type="SAM" id="Phobius"/>
    </source>
</evidence>
<evidence type="ECO:0000313" key="3">
    <source>
        <dbReference type="Proteomes" id="UP000823749"/>
    </source>
</evidence>